<reference evidence="3 4" key="1">
    <citation type="submission" date="2020-02" db="EMBL/GenBank/DDBJ databases">
        <authorList>
            <person name="Subbiah M."/>
            <person name="Call D."/>
        </authorList>
    </citation>
    <scope>NUCLEOTIDE SEQUENCE [LARGE SCALE GENOMIC DNA]</scope>
    <source>
        <strain evidence="3 4">8375wC2</strain>
    </source>
</reference>
<dbReference type="AlphaFoldDB" id="A0A8T6Q2Z9"/>
<evidence type="ECO:0000256" key="1">
    <source>
        <dbReference type="ARBA" id="ARBA00022723"/>
    </source>
</evidence>
<accession>A0A8T6Q2Z9</accession>
<dbReference type="Pfam" id="PF00834">
    <property type="entry name" value="Ribul_P_3_epim"/>
    <property type="match status" value="1"/>
</dbReference>
<gene>
    <name evidence="3" type="ORF">G3V95_27920</name>
</gene>
<dbReference type="CDD" id="cd00429">
    <property type="entry name" value="RPE"/>
    <property type="match status" value="1"/>
</dbReference>
<keyword evidence="1" id="KW-0479">Metal-binding</keyword>
<dbReference type="PROSITE" id="PS01085">
    <property type="entry name" value="RIBUL_P_3_EPIMER_1"/>
    <property type="match status" value="1"/>
</dbReference>
<comment type="caution">
    <text evidence="3">The sequence shown here is derived from an EMBL/GenBank/DDBJ whole genome shotgun (WGS) entry which is preliminary data.</text>
</comment>
<dbReference type="InterPro" id="IPR000056">
    <property type="entry name" value="Ribul_P_3_epim-like"/>
</dbReference>
<dbReference type="SUPFAM" id="SSF51366">
    <property type="entry name" value="Ribulose-phoshate binding barrel"/>
    <property type="match status" value="1"/>
</dbReference>
<evidence type="ECO:0000313" key="3">
    <source>
        <dbReference type="EMBL" id="NEM89194.1"/>
    </source>
</evidence>
<dbReference type="GO" id="GO:0005975">
    <property type="term" value="P:carbohydrate metabolic process"/>
    <property type="evidence" value="ECO:0007669"/>
    <property type="project" value="InterPro"/>
</dbReference>
<evidence type="ECO:0000256" key="2">
    <source>
        <dbReference type="ARBA" id="ARBA00023235"/>
    </source>
</evidence>
<proteinExistence type="predicted"/>
<dbReference type="Gene3D" id="3.20.20.70">
    <property type="entry name" value="Aldolase class I"/>
    <property type="match status" value="1"/>
</dbReference>
<dbReference type="PROSITE" id="PS01086">
    <property type="entry name" value="RIBUL_P_3_EPIMER_2"/>
    <property type="match status" value="1"/>
</dbReference>
<dbReference type="InterPro" id="IPR011060">
    <property type="entry name" value="RibuloseP-bd_barrel"/>
</dbReference>
<organism evidence="3 4">
    <name type="scientific">Escherichia coli</name>
    <dbReference type="NCBI Taxonomy" id="562"/>
    <lineage>
        <taxon>Bacteria</taxon>
        <taxon>Pseudomonadati</taxon>
        <taxon>Pseudomonadota</taxon>
        <taxon>Gammaproteobacteria</taxon>
        <taxon>Enterobacterales</taxon>
        <taxon>Enterobacteriaceae</taxon>
        <taxon>Escherichia</taxon>
    </lineage>
</organism>
<dbReference type="GO" id="GO:0016857">
    <property type="term" value="F:racemase and epimerase activity, acting on carbohydrates and derivatives"/>
    <property type="evidence" value="ECO:0007669"/>
    <property type="project" value="InterPro"/>
</dbReference>
<keyword evidence="2 3" id="KW-0413">Isomerase</keyword>
<dbReference type="PANTHER" id="PTHR11749">
    <property type="entry name" value="RIBULOSE-5-PHOSPHATE-3-EPIMERASE"/>
    <property type="match status" value="1"/>
</dbReference>
<dbReference type="GO" id="GO:0046872">
    <property type="term" value="F:metal ion binding"/>
    <property type="evidence" value="ECO:0007669"/>
    <property type="project" value="UniProtKB-KW"/>
</dbReference>
<dbReference type="EMBL" id="JAAGYI010000294">
    <property type="protein sequence ID" value="NEM89194.1"/>
    <property type="molecule type" value="Genomic_DNA"/>
</dbReference>
<sequence>MILHPSLASANPLHYGRELTALDNLDFGSLHLDIEDSSFINNITFGMKTVQAVARQTPHPLSFHFMLARPQRWFNALAEIRPAWIFVHAETLDYPSETLTEIRHTGARAGLVFNPATPIDAWRYLASELDGVMVMTSEPDGQGQRFIPSMCEKIQKVRTAFPQTEC</sequence>
<name>A0A8T6Q2Z9_ECOLX</name>
<evidence type="ECO:0000313" key="4">
    <source>
        <dbReference type="Proteomes" id="UP000469708"/>
    </source>
</evidence>
<dbReference type="EC" id="5.1.3.-" evidence="3"/>
<protein>
    <submittedName>
        <fullName evidence="3">Epimerase</fullName>
        <ecNumber evidence="3">5.1.3.-</ecNumber>
    </submittedName>
</protein>
<feature type="non-terminal residue" evidence="3">
    <location>
        <position position="166"/>
    </location>
</feature>
<dbReference type="Proteomes" id="UP000469708">
    <property type="component" value="Unassembled WGS sequence"/>
</dbReference>
<dbReference type="InterPro" id="IPR013785">
    <property type="entry name" value="Aldolase_TIM"/>
</dbReference>